<organism evidence="5 6">
    <name type="scientific">Stutzerimonas marianensis</name>
    <dbReference type="NCBI Taxonomy" id="2929513"/>
    <lineage>
        <taxon>Bacteria</taxon>
        <taxon>Pseudomonadati</taxon>
        <taxon>Pseudomonadota</taxon>
        <taxon>Gammaproteobacteria</taxon>
        <taxon>Pseudomonadales</taxon>
        <taxon>Pseudomonadaceae</taxon>
        <taxon>Stutzerimonas</taxon>
    </lineage>
</organism>
<evidence type="ECO:0000256" key="2">
    <source>
        <dbReference type="SAM" id="Phobius"/>
    </source>
</evidence>
<dbReference type="PANTHER" id="PTHR43155:SF2">
    <property type="entry name" value="CYCLIC DI-GMP PHOSPHODIESTERASE PA4108"/>
    <property type="match status" value="1"/>
</dbReference>
<dbReference type="Gene3D" id="3.30.450.40">
    <property type="match status" value="1"/>
</dbReference>
<dbReference type="CDD" id="cd00077">
    <property type="entry name" value="HDc"/>
    <property type="match status" value="1"/>
</dbReference>
<evidence type="ECO:0000259" key="4">
    <source>
        <dbReference type="PROSITE" id="PS51832"/>
    </source>
</evidence>
<name>A0A9X1W3Z2_9GAMM</name>
<dbReference type="AlphaFoldDB" id="A0A9X1W3Z2"/>
<dbReference type="SMART" id="SM00065">
    <property type="entry name" value="GAF"/>
    <property type="match status" value="1"/>
</dbReference>
<dbReference type="EMBL" id="JALGRD010000008">
    <property type="protein sequence ID" value="MCJ0974771.1"/>
    <property type="molecule type" value="Genomic_DNA"/>
</dbReference>
<keyword evidence="1" id="KW-0175">Coiled coil</keyword>
<dbReference type="PROSITE" id="PS51832">
    <property type="entry name" value="HD_GYP"/>
    <property type="match status" value="1"/>
</dbReference>
<feature type="transmembrane region" description="Helical" evidence="2">
    <location>
        <begin position="45"/>
        <end position="65"/>
    </location>
</feature>
<evidence type="ECO:0000256" key="1">
    <source>
        <dbReference type="SAM" id="Coils"/>
    </source>
</evidence>
<feature type="domain" description="HAMP" evidence="3">
    <location>
        <begin position="63"/>
        <end position="116"/>
    </location>
</feature>
<reference evidence="5" key="1">
    <citation type="submission" date="2022-03" db="EMBL/GenBank/DDBJ databases">
        <title>Pseudomonas marianensis sp. nov., a marine bacterium isolated from deep-sea sediments of the Mariana Trench.</title>
        <authorList>
            <person name="Wei Y."/>
        </authorList>
    </citation>
    <scope>NUCLEOTIDE SEQUENCE</scope>
    <source>
        <strain evidence="5">PS1</strain>
    </source>
</reference>
<evidence type="ECO:0000313" key="5">
    <source>
        <dbReference type="EMBL" id="MCJ0974771.1"/>
    </source>
</evidence>
<dbReference type="GO" id="GO:0007165">
    <property type="term" value="P:signal transduction"/>
    <property type="evidence" value="ECO:0007669"/>
    <property type="project" value="InterPro"/>
</dbReference>
<dbReference type="SUPFAM" id="SSF55781">
    <property type="entry name" value="GAF domain-like"/>
    <property type="match status" value="1"/>
</dbReference>
<accession>A0A9X1W3Z2</accession>
<evidence type="ECO:0000259" key="3">
    <source>
        <dbReference type="PROSITE" id="PS50885"/>
    </source>
</evidence>
<proteinExistence type="predicted"/>
<dbReference type="Pfam" id="PF01590">
    <property type="entry name" value="GAF"/>
    <property type="match status" value="1"/>
</dbReference>
<dbReference type="SMART" id="SM00471">
    <property type="entry name" value="HDc"/>
    <property type="match status" value="1"/>
</dbReference>
<dbReference type="Gene3D" id="1.10.3210.10">
    <property type="entry name" value="Hypothetical protein af1432"/>
    <property type="match status" value="2"/>
</dbReference>
<dbReference type="Pfam" id="PF13487">
    <property type="entry name" value="HD_5"/>
    <property type="match status" value="1"/>
</dbReference>
<protein>
    <submittedName>
        <fullName evidence="5">GAF domain-containing protein</fullName>
    </submittedName>
</protein>
<dbReference type="PANTHER" id="PTHR43155">
    <property type="entry name" value="CYCLIC DI-GMP PHOSPHODIESTERASE PA4108-RELATED"/>
    <property type="match status" value="1"/>
</dbReference>
<dbReference type="GO" id="GO:0016020">
    <property type="term" value="C:membrane"/>
    <property type="evidence" value="ECO:0007669"/>
    <property type="project" value="InterPro"/>
</dbReference>
<keyword evidence="2" id="KW-0472">Membrane</keyword>
<dbReference type="InterPro" id="IPR003660">
    <property type="entry name" value="HAMP_dom"/>
</dbReference>
<keyword evidence="2" id="KW-0812">Transmembrane</keyword>
<dbReference type="InterPro" id="IPR003018">
    <property type="entry name" value="GAF"/>
</dbReference>
<dbReference type="SUPFAM" id="SSF109604">
    <property type="entry name" value="HD-domain/PDEase-like"/>
    <property type="match status" value="1"/>
</dbReference>
<comment type="caution">
    <text evidence="5">The sequence shown here is derived from an EMBL/GenBank/DDBJ whole genome shotgun (WGS) entry which is preliminary data.</text>
</comment>
<dbReference type="Proteomes" id="UP001139682">
    <property type="component" value="Unassembled WGS sequence"/>
</dbReference>
<keyword evidence="6" id="KW-1185">Reference proteome</keyword>
<dbReference type="GO" id="GO:0008081">
    <property type="term" value="F:phosphoric diester hydrolase activity"/>
    <property type="evidence" value="ECO:0007669"/>
    <property type="project" value="UniProtKB-ARBA"/>
</dbReference>
<dbReference type="InterPro" id="IPR029016">
    <property type="entry name" value="GAF-like_dom_sf"/>
</dbReference>
<feature type="coiled-coil region" evidence="1">
    <location>
        <begin position="104"/>
        <end position="131"/>
    </location>
</feature>
<dbReference type="RefSeq" id="WP_243606836.1">
    <property type="nucleotide sequence ID" value="NZ_JALGRD010000008.1"/>
</dbReference>
<dbReference type="PROSITE" id="PS50885">
    <property type="entry name" value="HAMP"/>
    <property type="match status" value="1"/>
</dbReference>
<gene>
    <name evidence="5" type="ORF">MST27_15465</name>
</gene>
<feature type="domain" description="HD-GYP" evidence="4">
    <location>
        <begin position="470"/>
        <end position="677"/>
    </location>
</feature>
<dbReference type="InterPro" id="IPR003607">
    <property type="entry name" value="HD/PDEase_dom"/>
</dbReference>
<feature type="transmembrane region" description="Helical" evidence="2">
    <location>
        <begin position="12"/>
        <end position="33"/>
    </location>
</feature>
<dbReference type="InterPro" id="IPR037522">
    <property type="entry name" value="HD_GYP_dom"/>
</dbReference>
<keyword evidence="2" id="KW-1133">Transmembrane helix</keyword>
<sequence length="697" mass="78428">MTSSKYKLSYETWAAVLVATFVLLPTVPALMLVGFEWFDLRRLLLTELLIMFFGLPLLFGGLATLRRSLHAFAEDARRIRELDFSSRERPGSPIRELDDLHHQHDAMRRSLQAQNHALEQAQEKLAGLVENGLLLSSERDRHRLLQHILLQGKRICNADAATLYLMTDHDSLRFAQRSKADPLPAFELPLHDPVTGQPNEQHVSTYVALRKETVVIDDVYREDRFDLSGTRHFDLESGYRTVSMLCVPLVGHSGEVLGVLQFMNAMDPTTRTPTRFSRQNLRFVEALASQSAVALENQNLIDSQTALIDAMIEILAGAIDAKSAHTGGHCARVPELAMLLAEQASAAEQGPLAAFRFETEEQWREFRIGAWLHDCGKITTPEHLVDKSTKLETLYNRIHEIRLRFEVLLRDAMIERLQALAAGAPSETVEARHAETVARLHDEFAFVAACNIGGEQMAPETIERLQRIGEQGWTRHFDDRLGISHEEAARLADVPRPPLPTTERLLADKPEHRIPRPPTKAQDPRYGFKMTVPEYQANLGELYNLSVRRGTLTAEERFTVNEHIVQTIVMLENLPFPRNLQRVPEYAGTHHETLLGTGYPRQLGPEQLSIPARIMAIADIFEALTACDRPYKQAKPLSESLRILAGLRDSGHIDADLFALFLTSGLHLTYGARHLKPEQMDQVDIAELLQPPASPVA</sequence>
<evidence type="ECO:0000313" key="6">
    <source>
        <dbReference type="Proteomes" id="UP001139682"/>
    </source>
</evidence>